<evidence type="ECO:0000256" key="2">
    <source>
        <dbReference type="ARBA" id="ARBA00023284"/>
    </source>
</evidence>
<evidence type="ECO:0000313" key="5">
    <source>
        <dbReference type="Proteomes" id="UP000228921"/>
    </source>
</evidence>
<proteinExistence type="inferred from homology"/>
<comment type="similarity">
    <text evidence="1">Belongs to the thioredoxin family.</text>
</comment>
<evidence type="ECO:0000313" key="4">
    <source>
        <dbReference type="EMBL" id="PJF31488.1"/>
    </source>
</evidence>
<dbReference type="PROSITE" id="PS51352">
    <property type="entry name" value="THIOREDOXIN_2"/>
    <property type="match status" value="1"/>
</dbReference>
<dbReference type="PANTHER" id="PTHR45663">
    <property type="entry name" value="GEO12009P1"/>
    <property type="match status" value="1"/>
</dbReference>
<dbReference type="GO" id="GO:0045454">
    <property type="term" value="P:cell redox homeostasis"/>
    <property type="evidence" value="ECO:0007669"/>
    <property type="project" value="TreeGrafter"/>
</dbReference>
<dbReference type="InterPro" id="IPR013766">
    <property type="entry name" value="Thioredoxin_domain"/>
</dbReference>
<accession>A0A2M8P1S8</accession>
<dbReference type="InterPro" id="IPR036249">
    <property type="entry name" value="Thioredoxin-like_sf"/>
</dbReference>
<protein>
    <recommendedName>
        <fullName evidence="3">Thioredoxin domain-containing protein</fullName>
    </recommendedName>
</protein>
<keyword evidence="2" id="KW-0676">Redox-active center</keyword>
<dbReference type="GO" id="GO:0015035">
    <property type="term" value="F:protein-disulfide reductase activity"/>
    <property type="evidence" value="ECO:0007669"/>
    <property type="project" value="TreeGrafter"/>
</dbReference>
<dbReference type="SUPFAM" id="SSF52833">
    <property type="entry name" value="Thioredoxin-like"/>
    <property type="match status" value="1"/>
</dbReference>
<gene>
    <name evidence="4" type="ORF">CUN51_03935</name>
</gene>
<dbReference type="Pfam" id="PF00085">
    <property type="entry name" value="Thioredoxin"/>
    <property type="match status" value="1"/>
</dbReference>
<dbReference type="Proteomes" id="UP000228921">
    <property type="component" value="Unassembled WGS sequence"/>
</dbReference>
<organism evidence="4 5">
    <name type="scientific">Candidatus Thermofonsia Clade 1 bacterium</name>
    <dbReference type="NCBI Taxonomy" id="2364210"/>
    <lineage>
        <taxon>Bacteria</taxon>
        <taxon>Bacillati</taxon>
        <taxon>Chloroflexota</taxon>
        <taxon>Candidatus Thermofontia</taxon>
        <taxon>Candidatus Thermofonsia Clade 1</taxon>
    </lineage>
</organism>
<sequence length="199" mass="22067">MSSALRSALPTAILFALIVSLIALAMPNAAYSQIRTATPTGLSAPNLAPSATPTRLRAALASPTPTATLNIPEPMLTLTAFSAMIFGTFESRPTATPGISEIVLNDKPHYIRFTATWCQPCRQMRPFVQAMQEKYGDRVNFWDVDVDNSASRNLMRRYRVQFIPYTVLLDSRGRTFLILEGFQTRQELDNAIRALLANE</sequence>
<feature type="domain" description="Thioredoxin" evidence="3">
    <location>
        <begin position="67"/>
        <end position="197"/>
    </location>
</feature>
<dbReference type="PANTHER" id="PTHR45663:SF11">
    <property type="entry name" value="GEO12009P1"/>
    <property type="match status" value="1"/>
</dbReference>
<dbReference type="Gene3D" id="3.40.30.10">
    <property type="entry name" value="Glutaredoxin"/>
    <property type="match status" value="1"/>
</dbReference>
<comment type="caution">
    <text evidence="4">The sequence shown here is derived from an EMBL/GenBank/DDBJ whole genome shotgun (WGS) entry which is preliminary data.</text>
</comment>
<reference evidence="4 5" key="1">
    <citation type="submission" date="2017-11" db="EMBL/GenBank/DDBJ databases">
        <title>Evolution of Phototrophy in the Chloroflexi Phylum Driven by Horizontal Gene Transfer.</title>
        <authorList>
            <person name="Ward L.M."/>
            <person name="Hemp J."/>
            <person name="Shih P.M."/>
            <person name="Mcglynn S.E."/>
            <person name="Fischer W."/>
        </authorList>
    </citation>
    <scope>NUCLEOTIDE SEQUENCE [LARGE SCALE GENOMIC DNA]</scope>
    <source>
        <strain evidence="4">CP2_2F</strain>
    </source>
</reference>
<dbReference type="EMBL" id="PGTK01000003">
    <property type="protein sequence ID" value="PJF31488.1"/>
    <property type="molecule type" value="Genomic_DNA"/>
</dbReference>
<dbReference type="GO" id="GO:0005829">
    <property type="term" value="C:cytosol"/>
    <property type="evidence" value="ECO:0007669"/>
    <property type="project" value="TreeGrafter"/>
</dbReference>
<evidence type="ECO:0000256" key="1">
    <source>
        <dbReference type="ARBA" id="ARBA00008987"/>
    </source>
</evidence>
<dbReference type="AlphaFoldDB" id="A0A2M8P1S8"/>
<evidence type="ECO:0000259" key="3">
    <source>
        <dbReference type="PROSITE" id="PS51352"/>
    </source>
</evidence>
<name>A0A2M8P1S8_9CHLR</name>